<dbReference type="GO" id="GO:0042802">
    <property type="term" value="F:identical protein binding"/>
    <property type="evidence" value="ECO:0007669"/>
    <property type="project" value="Ensembl"/>
</dbReference>
<evidence type="ECO:0000256" key="1">
    <source>
        <dbReference type="ARBA" id="ARBA00002024"/>
    </source>
</evidence>
<dbReference type="Proteomes" id="UP000694409">
    <property type="component" value="Unassembled WGS sequence"/>
</dbReference>
<evidence type="ECO:0000313" key="7">
    <source>
        <dbReference type="Proteomes" id="UP000694409"/>
    </source>
</evidence>
<evidence type="ECO:0000256" key="2">
    <source>
        <dbReference type="ARBA" id="ARBA00004227"/>
    </source>
</evidence>
<dbReference type="GO" id="GO:0005509">
    <property type="term" value="F:calcium ion binding"/>
    <property type="evidence" value="ECO:0007669"/>
    <property type="project" value="InterPro"/>
</dbReference>
<dbReference type="Pfam" id="PF00811">
    <property type="entry name" value="Ependymin"/>
    <property type="match status" value="1"/>
</dbReference>
<evidence type="ECO:0000256" key="4">
    <source>
        <dbReference type="ARBA" id="ARBA00020678"/>
    </source>
</evidence>
<dbReference type="PANTHER" id="PTHR10697">
    <property type="entry name" value="MAMMALIAN EPENDYMIN-RELATED PROTEIN 1"/>
    <property type="match status" value="1"/>
</dbReference>
<name>A0A8C9N909_SERCA</name>
<organism evidence="6 7">
    <name type="scientific">Serinus canaria</name>
    <name type="common">Island canary</name>
    <name type="synonym">Fringilla canaria</name>
    <dbReference type="NCBI Taxonomy" id="9135"/>
    <lineage>
        <taxon>Eukaryota</taxon>
        <taxon>Metazoa</taxon>
        <taxon>Chordata</taxon>
        <taxon>Craniata</taxon>
        <taxon>Vertebrata</taxon>
        <taxon>Euteleostomi</taxon>
        <taxon>Archelosauria</taxon>
        <taxon>Archosauria</taxon>
        <taxon>Dinosauria</taxon>
        <taxon>Saurischia</taxon>
        <taxon>Theropoda</taxon>
        <taxon>Coelurosauria</taxon>
        <taxon>Aves</taxon>
        <taxon>Neognathae</taxon>
        <taxon>Neoaves</taxon>
        <taxon>Telluraves</taxon>
        <taxon>Australaves</taxon>
        <taxon>Passeriformes</taxon>
        <taxon>Passeroidea</taxon>
        <taxon>Fringillidae</taxon>
        <taxon>Carduelinae</taxon>
        <taxon>Serinus</taxon>
    </lineage>
</organism>
<dbReference type="GO" id="GO:0043202">
    <property type="term" value="C:lysosomal lumen"/>
    <property type="evidence" value="ECO:0007669"/>
    <property type="project" value="UniProtKB-SubCell"/>
</dbReference>
<dbReference type="GeneTree" id="ENSGT00940000161910"/>
<evidence type="ECO:0000256" key="5">
    <source>
        <dbReference type="SAM" id="MobiDB-lite"/>
    </source>
</evidence>
<evidence type="ECO:0000313" key="6">
    <source>
        <dbReference type="Ensembl" id="ENSSCAP00000014232.1"/>
    </source>
</evidence>
<dbReference type="PANTHER" id="PTHR10697:SF1">
    <property type="entry name" value="MAMMALIAN EPENDYMIN-RELATED PROTEIN 1"/>
    <property type="match status" value="1"/>
</dbReference>
<feature type="region of interest" description="Disordered" evidence="5">
    <location>
        <begin position="78"/>
        <end position="142"/>
    </location>
</feature>
<dbReference type="GO" id="GO:0005543">
    <property type="term" value="F:phospholipid binding"/>
    <property type="evidence" value="ECO:0007669"/>
    <property type="project" value="Ensembl"/>
</dbReference>
<comment type="function">
    <text evidence="1">Binds anionic lipids and gangliosides at acidic pH.</text>
</comment>
<feature type="compositionally biased region" description="Basic residues" evidence="5">
    <location>
        <begin position="78"/>
        <end position="90"/>
    </location>
</feature>
<dbReference type="GO" id="GO:0005576">
    <property type="term" value="C:extracellular region"/>
    <property type="evidence" value="ECO:0007669"/>
    <property type="project" value="Ensembl"/>
</dbReference>
<comment type="subcellular location">
    <subcellularLocation>
        <location evidence="2">Lysosome lumen</location>
    </subcellularLocation>
</comment>
<gene>
    <name evidence="6" type="primary">EPDR1</name>
</gene>
<evidence type="ECO:0000256" key="3">
    <source>
        <dbReference type="ARBA" id="ARBA00010771"/>
    </source>
</evidence>
<protein>
    <recommendedName>
        <fullName evidence="4">Mammalian ependymin-related protein 1</fullName>
    </recommendedName>
</protein>
<dbReference type="GO" id="GO:0007160">
    <property type="term" value="P:cell-matrix adhesion"/>
    <property type="evidence" value="ECO:0007669"/>
    <property type="project" value="InterPro"/>
</dbReference>
<dbReference type="AlphaFoldDB" id="A0A8C9N909"/>
<dbReference type="Ensembl" id="ENSSCAT00000015963.1">
    <property type="protein sequence ID" value="ENSSCAP00000014232.1"/>
    <property type="gene ID" value="ENSSCAG00000010467.1"/>
</dbReference>
<proteinExistence type="inferred from homology"/>
<comment type="similarity">
    <text evidence="3">Belongs to the ependymin family.</text>
</comment>
<reference evidence="6" key="1">
    <citation type="submission" date="2025-08" db="UniProtKB">
        <authorList>
            <consortium name="Ensembl"/>
        </authorList>
    </citation>
    <scope>IDENTIFICATION</scope>
</reference>
<dbReference type="GO" id="GO:1905573">
    <property type="term" value="F:ganglioside GM1 binding"/>
    <property type="evidence" value="ECO:0007669"/>
    <property type="project" value="Ensembl"/>
</dbReference>
<dbReference type="OMA" id="HRRCEAD"/>
<dbReference type="GO" id="GO:1990764">
    <property type="term" value="P:myofibroblast contraction"/>
    <property type="evidence" value="ECO:0007669"/>
    <property type="project" value="Ensembl"/>
</dbReference>
<sequence>WGRRGTPGCRWGAVHGAEEEGQDWAAAGGHQLFVLFDSEDGVFLGAVVEVVGHAGDIPGHGAAHGDAHRLARRALRPRAHPQPQGHRHQGAQHPLPSPPPPCPPPPAAAPRVPAAEERGAALPPGARLQSSRGSRRTDSHGHRGTAFIPVARVTFFEYILLYKDAVMFQIEQVTKLCSKIALTEPWDPYDIPANSTYEDQYYIGGPGDEVMVQEWSDRKPARKLESWVGVYTVKDCYPVQETYTKNYSVTTSTRFFDIHPGIADPSVFTPPSTCQTAQLMRMRDEC</sequence>
<dbReference type="InterPro" id="IPR001299">
    <property type="entry name" value="Ependymin"/>
</dbReference>
<reference evidence="6" key="2">
    <citation type="submission" date="2025-09" db="UniProtKB">
        <authorList>
            <consortium name="Ensembl"/>
        </authorList>
    </citation>
    <scope>IDENTIFICATION</scope>
</reference>
<feature type="compositionally biased region" description="Pro residues" evidence="5">
    <location>
        <begin position="95"/>
        <end position="108"/>
    </location>
</feature>
<keyword evidence="7" id="KW-1185">Reference proteome</keyword>
<accession>A0A8C9N909</accession>